<evidence type="ECO:0000256" key="5">
    <source>
        <dbReference type="ARBA" id="ARBA00022777"/>
    </source>
</evidence>
<dbReference type="EMBL" id="NSIT01000059">
    <property type="protein sequence ID" value="PJE79592.1"/>
    <property type="molecule type" value="Genomic_DNA"/>
</dbReference>
<dbReference type="Gene3D" id="3.40.50.300">
    <property type="entry name" value="P-loop containing nucleotide triphosphate hydrolases"/>
    <property type="match status" value="1"/>
</dbReference>
<dbReference type="GO" id="GO:0036430">
    <property type="term" value="F:CMP kinase activity"/>
    <property type="evidence" value="ECO:0007669"/>
    <property type="project" value="RHEA"/>
</dbReference>
<dbReference type="InterPro" id="IPR003136">
    <property type="entry name" value="Cytidylate_kin"/>
</dbReference>
<comment type="similarity">
    <text evidence="1">Belongs to the cytidylate kinase family. Type 1 subfamily.</text>
</comment>
<protein>
    <recommendedName>
        <fullName evidence="2">(d)CMP kinase</fullName>
        <ecNumber evidence="2">2.7.4.25</ecNumber>
    </recommendedName>
</protein>
<dbReference type="GO" id="GO:0036431">
    <property type="term" value="F:dCMP kinase activity"/>
    <property type="evidence" value="ECO:0007669"/>
    <property type="project" value="InterPro"/>
</dbReference>
<dbReference type="InterPro" id="IPR027417">
    <property type="entry name" value="P-loop_NTPase"/>
</dbReference>
<accession>A0A2H9T8N6</accession>
<proteinExistence type="inferred from homology"/>
<evidence type="ECO:0000256" key="3">
    <source>
        <dbReference type="ARBA" id="ARBA00022679"/>
    </source>
</evidence>
<dbReference type="Pfam" id="PF02224">
    <property type="entry name" value="Cytidylate_kin"/>
    <property type="match status" value="1"/>
</dbReference>
<name>A0A2H9T8N6_9ZZZZ</name>
<keyword evidence="3 10" id="KW-0808">Transferase</keyword>
<dbReference type="EC" id="2.7.4.25" evidence="2"/>
<reference evidence="10" key="1">
    <citation type="journal article" date="2017" name="Appl. Environ. Microbiol.">
        <title>Molecular characterization of an Endozoicomonas-like organism causing infection in king scallop Pecten maximus L.</title>
        <authorList>
            <person name="Cano I."/>
            <person name="van Aerle R."/>
            <person name="Ross S."/>
            <person name="Verner-Jeffreys D.W."/>
            <person name="Paley R.K."/>
            <person name="Rimmer G."/>
            <person name="Ryder D."/>
            <person name="Hooper P."/>
            <person name="Stone D."/>
            <person name="Feist S.W."/>
        </authorList>
    </citation>
    <scope>NUCLEOTIDE SEQUENCE</scope>
</reference>
<dbReference type="AlphaFoldDB" id="A0A2H9T8N6"/>
<evidence type="ECO:0000256" key="2">
    <source>
        <dbReference type="ARBA" id="ARBA00012906"/>
    </source>
</evidence>
<organism evidence="10">
    <name type="scientific">invertebrate metagenome</name>
    <dbReference type="NCBI Taxonomy" id="1711999"/>
    <lineage>
        <taxon>unclassified sequences</taxon>
        <taxon>metagenomes</taxon>
        <taxon>organismal metagenomes</taxon>
    </lineage>
</organism>
<evidence type="ECO:0000313" key="10">
    <source>
        <dbReference type="EMBL" id="PJE79592.1"/>
    </source>
</evidence>
<evidence type="ECO:0000256" key="1">
    <source>
        <dbReference type="ARBA" id="ARBA00009427"/>
    </source>
</evidence>
<evidence type="ECO:0000256" key="8">
    <source>
        <dbReference type="ARBA" id="ARBA00048478"/>
    </source>
</evidence>
<keyword evidence="6" id="KW-0067">ATP-binding</keyword>
<comment type="catalytic activity">
    <reaction evidence="8">
        <text>CMP + ATP = CDP + ADP</text>
        <dbReference type="Rhea" id="RHEA:11600"/>
        <dbReference type="ChEBI" id="CHEBI:30616"/>
        <dbReference type="ChEBI" id="CHEBI:58069"/>
        <dbReference type="ChEBI" id="CHEBI:60377"/>
        <dbReference type="ChEBI" id="CHEBI:456216"/>
        <dbReference type="EC" id="2.7.4.25"/>
    </reaction>
</comment>
<keyword evidence="5 10" id="KW-0418">Kinase</keyword>
<gene>
    <name evidence="10" type="primary">cmk</name>
    <name evidence="10" type="ORF">CI610_01429</name>
</gene>
<feature type="domain" description="Cytidylate kinase" evidence="9">
    <location>
        <begin position="10"/>
        <end position="225"/>
    </location>
</feature>
<comment type="catalytic activity">
    <reaction evidence="7">
        <text>dCMP + ATP = dCDP + ADP</text>
        <dbReference type="Rhea" id="RHEA:25094"/>
        <dbReference type="ChEBI" id="CHEBI:30616"/>
        <dbReference type="ChEBI" id="CHEBI:57566"/>
        <dbReference type="ChEBI" id="CHEBI:58593"/>
        <dbReference type="ChEBI" id="CHEBI:456216"/>
        <dbReference type="EC" id="2.7.4.25"/>
    </reaction>
</comment>
<dbReference type="InterPro" id="IPR011994">
    <property type="entry name" value="Cytidylate_kinase_dom"/>
</dbReference>
<evidence type="ECO:0000256" key="7">
    <source>
        <dbReference type="ARBA" id="ARBA00047615"/>
    </source>
</evidence>
<evidence type="ECO:0000259" key="9">
    <source>
        <dbReference type="Pfam" id="PF02224"/>
    </source>
</evidence>
<dbReference type="HAMAP" id="MF_00238">
    <property type="entry name" value="Cytidyl_kinase_type1"/>
    <property type="match status" value="1"/>
</dbReference>
<dbReference type="GO" id="GO:0005524">
    <property type="term" value="F:ATP binding"/>
    <property type="evidence" value="ECO:0007669"/>
    <property type="project" value="UniProtKB-KW"/>
</dbReference>
<evidence type="ECO:0000256" key="6">
    <source>
        <dbReference type="ARBA" id="ARBA00022840"/>
    </source>
</evidence>
<keyword evidence="4" id="KW-0547">Nucleotide-binding</keyword>
<sequence>MIADTSPMIVTIDGPSGSGKGTAASLLASHLKWHLLDSGALYRLTAMAVLKHKVDINDAKAVAERALHLDVGFTYNEQTREVDIIFESEPVGAQLRTEIMGAYASQVAVLPEVRQALLQRQRDFAISPGLVADGRDMGTVVFSEAKVKIFLTASAEERARRRVRQLQMKGIDVNFDSLLNDIRARDERDTHRSVAPLVPADDAVIIDSTKLSISQVVSCLITEVKKVYAL</sequence>
<dbReference type="NCBIfam" id="TIGR00017">
    <property type="entry name" value="cmk"/>
    <property type="match status" value="1"/>
</dbReference>
<comment type="caution">
    <text evidence="10">The sequence shown here is derived from an EMBL/GenBank/DDBJ whole genome shotgun (WGS) entry which is preliminary data.</text>
</comment>
<dbReference type="SUPFAM" id="SSF52540">
    <property type="entry name" value="P-loop containing nucleoside triphosphate hydrolases"/>
    <property type="match status" value="1"/>
</dbReference>
<evidence type="ECO:0000256" key="4">
    <source>
        <dbReference type="ARBA" id="ARBA00022741"/>
    </source>
</evidence>
<dbReference type="CDD" id="cd02020">
    <property type="entry name" value="CMPK"/>
    <property type="match status" value="1"/>
</dbReference>